<dbReference type="SUPFAM" id="SSF56349">
    <property type="entry name" value="DNA breaking-rejoining enzymes"/>
    <property type="match status" value="1"/>
</dbReference>
<keyword evidence="3" id="KW-1185">Reference proteome</keyword>
<dbReference type="Proteomes" id="UP001189429">
    <property type="component" value="Unassembled WGS sequence"/>
</dbReference>
<feature type="region of interest" description="Disordered" evidence="1">
    <location>
        <begin position="1492"/>
        <end position="1540"/>
    </location>
</feature>
<dbReference type="InterPro" id="IPR011010">
    <property type="entry name" value="DNA_brk_join_enz"/>
</dbReference>
<reference evidence="2" key="1">
    <citation type="submission" date="2023-10" db="EMBL/GenBank/DDBJ databases">
        <authorList>
            <person name="Chen Y."/>
            <person name="Shah S."/>
            <person name="Dougan E. K."/>
            <person name="Thang M."/>
            <person name="Chan C."/>
        </authorList>
    </citation>
    <scope>NUCLEOTIDE SEQUENCE [LARGE SCALE GENOMIC DNA]</scope>
</reference>
<evidence type="ECO:0000313" key="2">
    <source>
        <dbReference type="EMBL" id="CAK0868950.1"/>
    </source>
</evidence>
<evidence type="ECO:0000313" key="3">
    <source>
        <dbReference type="Proteomes" id="UP001189429"/>
    </source>
</evidence>
<gene>
    <name evidence="2" type="ORF">PCOR1329_LOCUS55458</name>
</gene>
<feature type="compositionally biased region" description="Basic and acidic residues" evidence="1">
    <location>
        <begin position="367"/>
        <end position="397"/>
    </location>
</feature>
<organism evidence="2 3">
    <name type="scientific">Prorocentrum cordatum</name>
    <dbReference type="NCBI Taxonomy" id="2364126"/>
    <lineage>
        <taxon>Eukaryota</taxon>
        <taxon>Sar</taxon>
        <taxon>Alveolata</taxon>
        <taxon>Dinophyceae</taxon>
        <taxon>Prorocentrales</taxon>
        <taxon>Prorocentraceae</taxon>
        <taxon>Prorocentrum</taxon>
    </lineage>
</organism>
<feature type="region of interest" description="Disordered" evidence="1">
    <location>
        <begin position="362"/>
        <end position="406"/>
    </location>
</feature>
<feature type="compositionally biased region" description="Low complexity" evidence="1">
    <location>
        <begin position="1492"/>
        <end position="1519"/>
    </location>
</feature>
<sequence>MITILGALTCLAWPWLPRRTGPALPDNDMQSLKDELERMRELMRASGMAAGGDHGEGGPDGETEGMAAAVPFGIPGGAPAHPPALGASGTVASGYAPAGASALGDLAGWAGTPGTAGGGEAVHRPTEVGATSKAGASLVKDYLMTTSATAHADPYWATKFWDSVARLEQGGRLDVSVVHLLRGHGYVGAGAVTVPRVADLARGLEALASSAAPALGGAAGRPLGLGGLATAGGGSQETRWGASLPPDMQRAGAEIYRAMGAEGCTSTRDWLSARCGGSRASPAWTDLWTLASTVDFAVRDCKTEDDLMKFLSTNDLMEISLRRLAAYMYESRSGDRTGALHMLGVSPPGSQTDVAPSWLVQSATAHSRAEHQRNERVAADLRRRGGKGDKGEKDKTKKAATSRGSECGRWVQRQVLDETHGLRELLHAAPGAKLYPIPLVEAPGRPNSTSNRLRQRFHKKFALMTSANEYLSALNAMHRGDCRELTRGSRDHDRLKEMLPHHQRIQRLALRGAARLREARRGCGLTGAQAIEKLVKSAALSYTGAQRRKTAHETLRADAVDEPLDPRVAPMLSALSPEEAAFYSEEAQVVAAPEARSQAIFRELEQQYGFAGGSEEKYARYFLRQDIAPNLWKFGFREDVRAIAGFSVVPKKDPAKQRKIIMMVASNYMFQDVRPREEHELHGGAALASVHVPSDFVSASAFDESNAFTSVEVPEWMWAVYILMTINMTSVGRTLVRSCGLWRGCSEEDFDVNEEGQFLGKNDEDWAQESKVKKSEDVGKGFTVDGWVQKVLEVKTSGKDVVVVMHLFAGPRRPGDLEEWLHVLGASHGLEILVLSCDLELDPNWDLTIPETFQKLWGLDPYPSVYSTEVMCAMEERTTAVRVSLDQCMYGGLARKATALSGTDHIGSRASNISMHRAADDLVELGLKVTDRRESDEVDKVVGYEIQQHPARLRLPAPKAAALYEAMLYLERRTWVSLDAVSSLLGVWVWAALLARHWLAAPQHIFQFAKQNEGFPGRRGLRRWWPSALREWRVMRCGIMGLHVDLGAPISEVVLATDAEGSNGLDCGGYGFVATATSDNEARLLWEAGTRPGYALARLGQEKRVLEKAPRSLHPNLPVSSVPKEIWDTARSWIPVAAGRWRWGEHIAVGEMRAVVLALERLVQVLSFYRSSDIFRGRPAGQDDPEVIDVHEEGRVSNSTILKYKEAVVPLIKWCVKEAVEPFTPDQWDDAIMDFKRFGGSEAVGMGVQTKSKFTLLLAAVEFRFPRMEGRLCRVRAALKGWDYAHQPRHTAPMISNVRAWMCIHFCARGVPRLGFGIVIQGKFGMRPSEMLGVEADDITLPEDWGYPGGSGPVVIGLGIRAMTKAKRPQSVSFQEELEPGLAYRTLIKTVQASFNLDVGWGPHSPRAEFASESTALGIPFETIREMGRWGVDSSLRIYIDVVQASQVGTALRAAGLQPALDWAARYWYPTFRQAFDGWAALRKGAAAQAKGEGVESGSEVGSWLDVGSPGASSARAPATPMQNRADTPPPRTPGGLGMGGAYYPPVPPWGATTPPPFPEVPPLPPATPKVSAKMQAAAGKPLAKSLSAGKGDQLQWVMKCVPSGPLLGKLVLAAMLLRILPASLFPNAARGLIVMTDVAEEVGSAAGRIVTAGANVSTSAAKLVSAVTDGSIGLVEAAWRGVDLLDVQVLGSTGRFSVEDENDWPAFLQEPEVQQALQLEPEFSDELERLLLYSSATRPRGEFTHSAFRSPKSYQSVSFWVRWLPSGHVGIAWRVVTIRFRPQWANPVWGLLGMDETAEAPAMAEQLKVLADSSFPAPELDLGPEMLRGTPALPGGSTRRLVRRVRRAVARVLQFLFPFSRREQPRLLEPDRTANTGDGWHWPGFGWRGAARGCGWW</sequence>
<dbReference type="EMBL" id="CAUYUJ010016801">
    <property type="protein sequence ID" value="CAK0868950.1"/>
    <property type="molecule type" value="Genomic_DNA"/>
</dbReference>
<comment type="caution">
    <text evidence="2">The sequence shown here is derived from an EMBL/GenBank/DDBJ whole genome shotgun (WGS) entry which is preliminary data.</text>
</comment>
<name>A0ABN9VBT4_9DINO</name>
<accession>A0ABN9VBT4</accession>
<evidence type="ECO:0000256" key="1">
    <source>
        <dbReference type="SAM" id="MobiDB-lite"/>
    </source>
</evidence>
<protein>
    <submittedName>
        <fullName evidence="2">Uncharacterized protein</fullName>
    </submittedName>
</protein>
<proteinExistence type="predicted"/>